<dbReference type="Pfam" id="PF07690">
    <property type="entry name" value="MFS_1"/>
    <property type="match status" value="1"/>
</dbReference>
<evidence type="ECO:0000259" key="7">
    <source>
        <dbReference type="PROSITE" id="PS50850"/>
    </source>
</evidence>
<dbReference type="EMBL" id="QVTD01000003">
    <property type="protein sequence ID" value="RFU64774.1"/>
    <property type="molecule type" value="Genomic_DNA"/>
</dbReference>
<evidence type="ECO:0000256" key="2">
    <source>
        <dbReference type="ARBA" id="ARBA00022448"/>
    </source>
</evidence>
<name>A0A372LFI4_9BACI</name>
<protein>
    <submittedName>
        <fullName evidence="8">MFS transporter</fullName>
    </submittedName>
</protein>
<dbReference type="OrthoDB" id="6360at2"/>
<feature type="transmembrane region" description="Helical" evidence="6">
    <location>
        <begin position="286"/>
        <end position="306"/>
    </location>
</feature>
<evidence type="ECO:0000256" key="1">
    <source>
        <dbReference type="ARBA" id="ARBA00004651"/>
    </source>
</evidence>
<dbReference type="InterPro" id="IPR050382">
    <property type="entry name" value="MFS_Na/Anion_cotransporter"/>
</dbReference>
<gene>
    <name evidence="8" type="ORF">D0466_02285</name>
</gene>
<organism evidence="8 9">
    <name type="scientific">Peribacillus glennii</name>
    <dbReference type="NCBI Taxonomy" id="2303991"/>
    <lineage>
        <taxon>Bacteria</taxon>
        <taxon>Bacillati</taxon>
        <taxon>Bacillota</taxon>
        <taxon>Bacilli</taxon>
        <taxon>Bacillales</taxon>
        <taxon>Bacillaceae</taxon>
        <taxon>Peribacillus</taxon>
    </lineage>
</organism>
<keyword evidence="2" id="KW-0813">Transport</keyword>
<sequence length="420" mass="45654">MRWVVLLLLFLGQIINFADKSIVGLAAVPIMKEFDLSNVQWGLVGSSYYWLYPVTGIVGAAWADRIGAKKMLGILMLTWAVLQFGVLGITGLALLVAYRVMLGAFEGPFSPIAYSHANNWFPPKQRAFANSVVVSGATVGAMVVAPLLVAAISIFGWRWAFAFLGIASLIWFTLIQITSERPRDLEEKQSVAKKKLEKLNLKSFLILLSSPSALFTTLAYFSTYIFVVWISVWMPVYLVKVIKMSSVEMGYAVAGIGIVSVVVYVAISMISDSLFKRNQSWRISRVYVVGGSMIAGALLMASVIVFQNPVWVVAAMCLAKGLTYAILPIGPTIVIHLMPERGSLMTSILTSSGNIAGIVGPMLTGFVIDLAGDNTALGFNQSILFMGVMIMLFSILFSIYVKPDRTNTAAISPSGKIMDV</sequence>
<keyword evidence="9" id="KW-1185">Reference proteome</keyword>
<reference evidence="8 9" key="1">
    <citation type="submission" date="2018-08" db="EMBL/GenBank/DDBJ databases">
        <title>Bacillus chawlae sp. nov., Bacillus glennii sp. nov., and Bacillus saganii sp. nov. Isolated from the Vehicle Assembly Building at Kennedy Space Center where the Viking Spacecraft were Assembled.</title>
        <authorList>
            <person name="Seuylemezian A."/>
            <person name="Vaishampayan P."/>
        </authorList>
    </citation>
    <scope>NUCLEOTIDE SEQUENCE [LARGE SCALE GENOMIC DNA]</scope>
    <source>
        <strain evidence="8 9">V44-8</strain>
    </source>
</reference>
<dbReference type="Proteomes" id="UP000262939">
    <property type="component" value="Unassembled WGS sequence"/>
</dbReference>
<dbReference type="GO" id="GO:0022857">
    <property type="term" value="F:transmembrane transporter activity"/>
    <property type="evidence" value="ECO:0007669"/>
    <property type="project" value="InterPro"/>
</dbReference>
<evidence type="ECO:0000256" key="3">
    <source>
        <dbReference type="ARBA" id="ARBA00022692"/>
    </source>
</evidence>
<dbReference type="PANTHER" id="PTHR11662">
    <property type="entry name" value="SOLUTE CARRIER FAMILY 17"/>
    <property type="match status" value="1"/>
</dbReference>
<dbReference type="InterPro" id="IPR020846">
    <property type="entry name" value="MFS_dom"/>
</dbReference>
<feature type="transmembrane region" description="Helical" evidence="6">
    <location>
        <begin position="41"/>
        <end position="62"/>
    </location>
</feature>
<feature type="transmembrane region" description="Helical" evidence="6">
    <location>
        <begin position="383"/>
        <end position="401"/>
    </location>
</feature>
<dbReference type="InterPro" id="IPR011701">
    <property type="entry name" value="MFS"/>
</dbReference>
<dbReference type="Gene3D" id="1.20.1250.20">
    <property type="entry name" value="MFS general substrate transporter like domains"/>
    <property type="match status" value="2"/>
</dbReference>
<feature type="transmembrane region" description="Helical" evidence="6">
    <location>
        <begin position="147"/>
        <end position="174"/>
    </location>
</feature>
<evidence type="ECO:0000256" key="4">
    <source>
        <dbReference type="ARBA" id="ARBA00022989"/>
    </source>
</evidence>
<dbReference type="PRINTS" id="PR01035">
    <property type="entry name" value="TCRTETA"/>
</dbReference>
<dbReference type="InterPro" id="IPR036259">
    <property type="entry name" value="MFS_trans_sf"/>
</dbReference>
<dbReference type="RefSeq" id="WP_117320949.1">
    <property type="nucleotide sequence ID" value="NZ_QVTD01000003.1"/>
</dbReference>
<dbReference type="GO" id="GO:0005886">
    <property type="term" value="C:plasma membrane"/>
    <property type="evidence" value="ECO:0007669"/>
    <property type="project" value="UniProtKB-SubCell"/>
</dbReference>
<accession>A0A372LFI4</accession>
<evidence type="ECO:0000313" key="8">
    <source>
        <dbReference type="EMBL" id="RFU64774.1"/>
    </source>
</evidence>
<feature type="transmembrane region" description="Helical" evidence="6">
    <location>
        <begin position="250"/>
        <end position="274"/>
    </location>
</feature>
<keyword evidence="4 6" id="KW-1133">Transmembrane helix</keyword>
<evidence type="ECO:0000313" key="9">
    <source>
        <dbReference type="Proteomes" id="UP000262939"/>
    </source>
</evidence>
<evidence type="ECO:0000256" key="6">
    <source>
        <dbReference type="SAM" id="Phobius"/>
    </source>
</evidence>
<feature type="domain" description="Major facilitator superfamily (MFS) profile" evidence="7">
    <location>
        <begin position="5"/>
        <end position="406"/>
    </location>
</feature>
<comment type="subcellular location">
    <subcellularLocation>
        <location evidence="1">Cell membrane</location>
        <topology evidence="1">Multi-pass membrane protein</topology>
    </subcellularLocation>
</comment>
<feature type="transmembrane region" description="Helical" evidence="6">
    <location>
        <begin position="74"/>
        <end position="98"/>
    </location>
</feature>
<keyword evidence="5 6" id="KW-0472">Membrane</keyword>
<dbReference type="SUPFAM" id="SSF103473">
    <property type="entry name" value="MFS general substrate transporter"/>
    <property type="match status" value="1"/>
</dbReference>
<dbReference type="PROSITE" id="PS50850">
    <property type="entry name" value="MFS"/>
    <property type="match status" value="1"/>
</dbReference>
<dbReference type="InterPro" id="IPR001958">
    <property type="entry name" value="Tet-R_TetA/multi-R_MdtG-like"/>
</dbReference>
<keyword evidence="3 6" id="KW-0812">Transmembrane</keyword>
<evidence type="ECO:0000256" key="5">
    <source>
        <dbReference type="ARBA" id="ARBA00023136"/>
    </source>
</evidence>
<comment type="caution">
    <text evidence="8">The sequence shown here is derived from an EMBL/GenBank/DDBJ whole genome shotgun (WGS) entry which is preliminary data.</text>
</comment>
<feature type="transmembrane region" description="Helical" evidence="6">
    <location>
        <begin position="204"/>
        <end position="230"/>
    </location>
</feature>
<dbReference type="PANTHER" id="PTHR11662:SF450">
    <property type="entry name" value="BLR1003 PROTEIN"/>
    <property type="match status" value="1"/>
</dbReference>
<dbReference type="AlphaFoldDB" id="A0A372LFI4"/>
<proteinExistence type="predicted"/>
<feature type="transmembrane region" description="Helical" evidence="6">
    <location>
        <begin position="347"/>
        <end position="371"/>
    </location>
</feature>
<feature type="transmembrane region" description="Helical" evidence="6">
    <location>
        <begin position="312"/>
        <end position="335"/>
    </location>
</feature>